<evidence type="ECO:0000256" key="2">
    <source>
        <dbReference type="SAM" id="Phobius"/>
    </source>
</evidence>
<keyword evidence="4" id="KW-1185">Reference proteome</keyword>
<proteinExistence type="predicted"/>
<evidence type="ECO:0000313" key="4">
    <source>
        <dbReference type="Proteomes" id="UP001431429"/>
    </source>
</evidence>
<protein>
    <recommendedName>
        <fullName evidence="5">DUF2892 domain-containing protein</fullName>
    </recommendedName>
</protein>
<accession>A0ABT0UX84</accession>
<evidence type="ECO:0000313" key="3">
    <source>
        <dbReference type="EMBL" id="MCM2392559.1"/>
    </source>
</evidence>
<keyword evidence="2" id="KW-0812">Transmembrane</keyword>
<sequence>MTDLRDATVTTPAPAADSTSASGSTSFASASLAQHLLRGAVGFGGLIGAAVLVPVLGWGSLVLAPVGLLALRGCPLCWTIGLVQTVSMGRLQRSCTEGRCELTVAVPSTAGTTASLTTIETPTQPSGPTPTRRGE</sequence>
<gene>
    <name evidence="3" type="ORF">NBG84_30475</name>
</gene>
<dbReference type="RefSeq" id="WP_250922882.1">
    <property type="nucleotide sequence ID" value="NZ_JAMQAW010000041.1"/>
</dbReference>
<dbReference type="Proteomes" id="UP001431429">
    <property type="component" value="Unassembled WGS sequence"/>
</dbReference>
<comment type="caution">
    <text evidence="3">The sequence shown here is derived from an EMBL/GenBank/DDBJ whole genome shotgun (WGS) entry which is preliminary data.</text>
</comment>
<keyword evidence="2" id="KW-0472">Membrane</keyword>
<organism evidence="3 4">
    <name type="scientific">Streptomyces albipurpureus</name>
    <dbReference type="NCBI Taxonomy" id="2897419"/>
    <lineage>
        <taxon>Bacteria</taxon>
        <taxon>Bacillati</taxon>
        <taxon>Actinomycetota</taxon>
        <taxon>Actinomycetes</taxon>
        <taxon>Kitasatosporales</taxon>
        <taxon>Streptomycetaceae</taxon>
        <taxon>Streptomyces</taxon>
    </lineage>
</organism>
<evidence type="ECO:0000256" key="1">
    <source>
        <dbReference type="SAM" id="MobiDB-lite"/>
    </source>
</evidence>
<name>A0ABT0UX84_9ACTN</name>
<dbReference type="EMBL" id="JAMQAW010000041">
    <property type="protein sequence ID" value="MCM2392559.1"/>
    <property type="molecule type" value="Genomic_DNA"/>
</dbReference>
<feature type="compositionally biased region" description="Low complexity" evidence="1">
    <location>
        <begin position="7"/>
        <end position="22"/>
    </location>
</feature>
<feature type="transmembrane region" description="Helical" evidence="2">
    <location>
        <begin position="62"/>
        <end position="83"/>
    </location>
</feature>
<reference evidence="3" key="1">
    <citation type="submission" date="2022-06" db="EMBL/GenBank/DDBJ databases">
        <title>Genome public.</title>
        <authorList>
            <person name="Sun Q."/>
        </authorList>
    </citation>
    <scope>NUCLEOTIDE SEQUENCE</scope>
    <source>
        <strain evidence="3">CWNU-1</strain>
    </source>
</reference>
<keyword evidence="2" id="KW-1133">Transmembrane helix</keyword>
<evidence type="ECO:0008006" key="5">
    <source>
        <dbReference type="Google" id="ProtNLM"/>
    </source>
</evidence>
<feature type="transmembrane region" description="Helical" evidence="2">
    <location>
        <begin position="36"/>
        <end position="56"/>
    </location>
</feature>
<feature type="region of interest" description="Disordered" evidence="1">
    <location>
        <begin position="1"/>
        <end position="22"/>
    </location>
</feature>